<evidence type="ECO:0000256" key="4">
    <source>
        <dbReference type="ARBA" id="ARBA00022741"/>
    </source>
</evidence>
<evidence type="ECO:0000256" key="1">
    <source>
        <dbReference type="ARBA" id="ARBA00012513"/>
    </source>
</evidence>
<dbReference type="InterPro" id="IPR011009">
    <property type="entry name" value="Kinase-like_dom_sf"/>
</dbReference>
<dbReference type="GO" id="GO:0004674">
    <property type="term" value="F:protein serine/threonine kinase activity"/>
    <property type="evidence" value="ECO:0007669"/>
    <property type="project" value="UniProtKB-KW"/>
</dbReference>
<proteinExistence type="predicted"/>
<keyword evidence="12" id="KW-1185">Reference proteome</keyword>
<comment type="catalytic activity">
    <reaction evidence="8">
        <text>L-seryl-[protein] + ATP = O-phospho-L-seryl-[protein] + ADP + H(+)</text>
        <dbReference type="Rhea" id="RHEA:17989"/>
        <dbReference type="Rhea" id="RHEA-COMP:9863"/>
        <dbReference type="Rhea" id="RHEA-COMP:11604"/>
        <dbReference type="ChEBI" id="CHEBI:15378"/>
        <dbReference type="ChEBI" id="CHEBI:29999"/>
        <dbReference type="ChEBI" id="CHEBI:30616"/>
        <dbReference type="ChEBI" id="CHEBI:83421"/>
        <dbReference type="ChEBI" id="CHEBI:456216"/>
        <dbReference type="EC" id="2.7.11.1"/>
    </reaction>
</comment>
<evidence type="ECO:0000256" key="8">
    <source>
        <dbReference type="ARBA" id="ARBA00048679"/>
    </source>
</evidence>
<reference evidence="11" key="1">
    <citation type="journal article" date="2021" name="Open Biol.">
        <title>Shared evolutionary footprints suggest mitochondrial oxidative damage underlies multiple complex I losses in fungi.</title>
        <authorList>
            <person name="Schikora-Tamarit M.A."/>
            <person name="Marcet-Houben M."/>
            <person name="Nosek J."/>
            <person name="Gabaldon T."/>
        </authorList>
    </citation>
    <scope>NUCLEOTIDE SEQUENCE</scope>
    <source>
        <strain evidence="11">NCAIM Y.01608</strain>
    </source>
</reference>
<feature type="signal peptide" evidence="9">
    <location>
        <begin position="1"/>
        <end position="17"/>
    </location>
</feature>
<evidence type="ECO:0000256" key="2">
    <source>
        <dbReference type="ARBA" id="ARBA00022527"/>
    </source>
</evidence>
<gene>
    <name evidence="11" type="ORF">OGATHE_003591</name>
</gene>
<dbReference type="InterPro" id="IPR008271">
    <property type="entry name" value="Ser/Thr_kinase_AS"/>
</dbReference>
<dbReference type="AlphaFoldDB" id="A0A9P8T4E6"/>
<dbReference type="EMBL" id="JAEUBD010001178">
    <property type="protein sequence ID" value="KAH3664776.1"/>
    <property type="molecule type" value="Genomic_DNA"/>
</dbReference>
<keyword evidence="4" id="KW-0547">Nucleotide-binding</keyword>
<keyword evidence="6" id="KW-0067">ATP-binding</keyword>
<dbReference type="PROSITE" id="PS50011">
    <property type="entry name" value="PROTEIN_KINASE_DOM"/>
    <property type="match status" value="1"/>
</dbReference>
<dbReference type="PANTHER" id="PTHR24343:SF324">
    <property type="entry name" value="SERINE_THREONINE-PROTEIN KINASE PRR1"/>
    <property type="match status" value="1"/>
</dbReference>
<accession>A0A9P8T4E6</accession>
<name>A0A9P8T4E6_9ASCO</name>
<feature type="domain" description="Protein kinase" evidence="10">
    <location>
        <begin position="203"/>
        <end position="493"/>
    </location>
</feature>
<dbReference type="GO" id="GO:0005524">
    <property type="term" value="F:ATP binding"/>
    <property type="evidence" value="ECO:0007669"/>
    <property type="project" value="UniProtKB-KW"/>
</dbReference>
<dbReference type="EC" id="2.7.11.1" evidence="1"/>
<dbReference type="SUPFAM" id="SSF56112">
    <property type="entry name" value="Protein kinase-like (PK-like)"/>
    <property type="match status" value="1"/>
</dbReference>
<dbReference type="GO" id="GO:0005938">
    <property type="term" value="C:cell cortex"/>
    <property type="evidence" value="ECO:0007669"/>
    <property type="project" value="TreeGrafter"/>
</dbReference>
<dbReference type="PROSITE" id="PS00108">
    <property type="entry name" value="PROTEIN_KINASE_ST"/>
    <property type="match status" value="1"/>
</dbReference>
<evidence type="ECO:0000313" key="11">
    <source>
        <dbReference type="EMBL" id="KAH3664776.1"/>
    </source>
</evidence>
<evidence type="ECO:0000259" key="10">
    <source>
        <dbReference type="PROSITE" id="PS50011"/>
    </source>
</evidence>
<dbReference type="SMART" id="SM00220">
    <property type="entry name" value="S_TKc"/>
    <property type="match status" value="1"/>
</dbReference>
<keyword evidence="5" id="KW-0418">Kinase</keyword>
<organism evidence="11 12">
    <name type="scientific">Ogataea polymorpha</name>
    <dbReference type="NCBI Taxonomy" id="460523"/>
    <lineage>
        <taxon>Eukaryota</taxon>
        <taxon>Fungi</taxon>
        <taxon>Dikarya</taxon>
        <taxon>Ascomycota</taxon>
        <taxon>Saccharomycotina</taxon>
        <taxon>Pichiomycetes</taxon>
        <taxon>Pichiales</taxon>
        <taxon>Pichiaceae</taxon>
        <taxon>Ogataea</taxon>
    </lineage>
</organism>
<evidence type="ECO:0000256" key="3">
    <source>
        <dbReference type="ARBA" id="ARBA00022679"/>
    </source>
</evidence>
<evidence type="ECO:0000256" key="5">
    <source>
        <dbReference type="ARBA" id="ARBA00022777"/>
    </source>
</evidence>
<evidence type="ECO:0000256" key="9">
    <source>
        <dbReference type="SAM" id="SignalP"/>
    </source>
</evidence>
<sequence>MIFLPSLWLVYIFPVWLDQQEVNRTRLSLSFITSLRVGPKSHDPAFAMTESNNDGTDVDIKVPVAREFADINDMPSADDVAQAPTGDSVTDSSSVYSKGAIMSHNQPSSCSLHMKKLREPGNIPTKHNDRTTPDVYFDDRRNFSLNIEPVQRIVSVPLRPPELQQTAYNLQSTDSINEETEYGKDLVATFCTLETATHVKQYWHCTKEIGRGTFSIVYIDQSETVAVKVSNIPSHDPDTRLRIQSSLVRELSLLQSINHPNIVKLLGSNSRLDKNQVIMAMPYYSGGDLFTLLVSLGQNFTYHHKRLVFRNIVSAVKCLHDMNICHRDIKLENILLAPTPDEFRNASAVELDSKYEHAVAVLSDFGLSKKIDPQQPLLTTRCGSEDYVSPELLLGLAYDGKQNDCWSLGVLLYAMLENRLPFDPLPNSTGRGKRSAKPAHRIATLTWEWYHYREHNIDQQGNDWGPAKRVVEMLLVKRDERADINTVSESEWCSWQASD</sequence>
<evidence type="ECO:0000256" key="7">
    <source>
        <dbReference type="ARBA" id="ARBA00047899"/>
    </source>
</evidence>
<feature type="chain" id="PRO_5040385131" description="non-specific serine/threonine protein kinase" evidence="9">
    <location>
        <begin position="18"/>
        <end position="499"/>
    </location>
</feature>
<evidence type="ECO:0000313" key="12">
    <source>
        <dbReference type="Proteomes" id="UP000788993"/>
    </source>
</evidence>
<reference evidence="11" key="2">
    <citation type="submission" date="2021-01" db="EMBL/GenBank/DDBJ databases">
        <authorList>
            <person name="Schikora-Tamarit M.A."/>
        </authorList>
    </citation>
    <scope>NUCLEOTIDE SEQUENCE</scope>
    <source>
        <strain evidence="11">NCAIM Y.01608</strain>
    </source>
</reference>
<dbReference type="Pfam" id="PF00069">
    <property type="entry name" value="Pkinase"/>
    <property type="match status" value="1"/>
</dbReference>
<comment type="caution">
    <text evidence="11">The sequence shown here is derived from an EMBL/GenBank/DDBJ whole genome shotgun (WGS) entry which is preliminary data.</text>
</comment>
<dbReference type="Gene3D" id="1.10.510.10">
    <property type="entry name" value="Transferase(Phosphotransferase) domain 1"/>
    <property type="match status" value="1"/>
</dbReference>
<evidence type="ECO:0000256" key="6">
    <source>
        <dbReference type="ARBA" id="ARBA00022840"/>
    </source>
</evidence>
<keyword evidence="2" id="KW-0723">Serine/threonine-protein kinase</keyword>
<comment type="catalytic activity">
    <reaction evidence="7">
        <text>L-threonyl-[protein] + ATP = O-phospho-L-threonyl-[protein] + ADP + H(+)</text>
        <dbReference type="Rhea" id="RHEA:46608"/>
        <dbReference type="Rhea" id="RHEA-COMP:11060"/>
        <dbReference type="Rhea" id="RHEA-COMP:11605"/>
        <dbReference type="ChEBI" id="CHEBI:15378"/>
        <dbReference type="ChEBI" id="CHEBI:30013"/>
        <dbReference type="ChEBI" id="CHEBI:30616"/>
        <dbReference type="ChEBI" id="CHEBI:61977"/>
        <dbReference type="ChEBI" id="CHEBI:456216"/>
        <dbReference type="EC" id="2.7.11.1"/>
    </reaction>
</comment>
<protein>
    <recommendedName>
        <fullName evidence="1">non-specific serine/threonine protein kinase</fullName>
        <ecNumber evidence="1">2.7.11.1</ecNumber>
    </recommendedName>
</protein>
<dbReference type="InterPro" id="IPR000719">
    <property type="entry name" value="Prot_kinase_dom"/>
</dbReference>
<keyword evidence="9" id="KW-0732">Signal</keyword>
<dbReference type="PANTHER" id="PTHR24343">
    <property type="entry name" value="SERINE/THREONINE KINASE"/>
    <property type="match status" value="1"/>
</dbReference>
<dbReference type="Proteomes" id="UP000788993">
    <property type="component" value="Unassembled WGS sequence"/>
</dbReference>
<keyword evidence="3" id="KW-0808">Transferase</keyword>